<reference evidence="1" key="2">
    <citation type="journal article" date="2015" name="Fish Shellfish Immunol.">
        <title>Early steps in the European eel (Anguilla anguilla)-Vibrio vulnificus interaction in the gills: Role of the RtxA13 toxin.</title>
        <authorList>
            <person name="Callol A."/>
            <person name="Pajuelo D."/>
            <person name="Ebbesson L."/>
            <person name="Teles M."/>
            <person name="MacKenzie S."/>
            <person name="Amaro C."/>
        </authorList>
    </citation>
    <scope>NUCLEOTIDE SEQUENCE</scope>
</reference>
<reference evidence="1" key="1">
    <citation type="submission" date="2014-11" db="EMBL/GenBank/DDBJ databases">
        <authorList>
            <person name="Amaro Gonzalez C."/>
        </authorList>
    </citation>
    <scope>NUCLEOTIDE SEQUENCE</scope>
</reference>
<organism evidence="1">
    <name type="scientific">Anguilla anguilla</name>
    <name type="common">European freshwater eel</name>
    <name type="synonym">Muraena anguilla</name>
    <dbReference type="NCBI Taxonomy" id="7936"/>
    <lineage>
        <taxon>Eukaryota</taxon>
        <taxon>Metazoa</taxon>
        <taxon>Chordata</taxon>
        <taxon>Craniata</taxon>
        <taxon>Vertebrata</taxon>
        <taxon>Euteleostomi</taxon>
        <taxon>Actinopterygii</taxon>
        <taxon>Neopterygii</taxon>
        <taxon>Teleostei</taxon>
        <taxon>Anguilliformes</taxon>
        <taxon>Anguillidae</taxon>
        <taxon>Anguilla</taxon>
    </lineage>
</organism>
<dbReference type="AlphaFoldDB" id="A0A0E9UKY5"/>
<dbReference type="EMBL" id="GBXM01042073">
    <property type="protein sequence ID" value="JAH66504.1"/>
    <property type="molecule type" value="Transcribed_RNA"/>
</dbReference>
<name>A0A0E9UKY5_ANGAN</name>
<sequence length="64" mass="6961">MNDADKMNAGHSFLISHSCTVMGAFTNCIKDKAEDGNPGKPVGFVFSNQFRPNEQGKDLTQLTV</sequence>
<proteinExistence type="predicted"/>
<protein>
    <submittedName>
        <fullName evidence="1">Uncharacterized protein</fullName>
    </submittedName>
</protein>
<evidence type="ECO:0000313" key="1">
    <source>
        <dbReference type="EMBL" id="JAH66504.1"/>
    </source>
</evidence>
<accession>A0A0E9UKY5</accession>